<keyword evidence="1 3" id="KW-0560">Oxidoreductase</keyword>
<dbReference type="Gene3D" id="3.20.20.30">
    <property type="entry name" value="Luciferase-like domain"/>
    <property type="match status" value="1"/>
</dbReference>
<evidence type="ECO:0000313" key="3">
    <source>
        <dbReference type="EMBL" id="RRJ29861.1"/>
    </source>
</evidence>
<dbReference type="InterPro" id="IPR050564">
    <property type="entry name" value="F420-G6PD/mer"/>
</dbReference>
<organism evidence="3 4">
    <name type="scientific">Halocatena pleomorpha</name>
    <dbReference type="NCBI Taxonomy" id="1785090"/>
    <lineage>
        <taxon>Archaea</taxon>
        <taxon>Methanobacteriati</taxon>
        <taxon>Methanobacteriota</taxon>
        <taxon>Stenosarchaea group</taxon>
        <taxon>Halobacteria</taxon>
        <taxon>Halobacteriales</taxon>
        <taxon>Natronomonadaceae</taxon>
        <taxon>Halocatena</taxon>
    </lineage>
</organism>
<accession>A0A3P3R8R7</accession>
<dbReference type="PANTHER" id="PTHR43244">
    <property type="match status" value="1"/>
</dbReference>
<feature type="domain" description="Luciferase-like" evidence="2">
    <location>
        <begin position="15"/>
        <end position="321"/>
    </location>
</feature>
<name>A0A3P3R8R7_9EURY</name>
<dbReference type="Proteomes" id="UP000282322">
    <property type="component" value="Unassembled WGS sequence"/>
</dbReference>
<dbReference type="InterPro" id="IPR019945">
    <property type="entry name" value="F420_G6P_DH-rel"/>
</dbReference>
<keyword evidence="4" id="KW-1185">Reference proteome</keyword>
<dbReference type="GO" id="GO:0016705">
    <property type="term" value="F:oxidoreductase activity, acting on paired donors, with incorporation or reduction of molecular oxygen"/>
    <property type="evidence" value="ECO:0007669"/>
    <property type="project" value="InterPro"/>
</dbReference>
<dbReference type="CDD" id="cd01097">
    <property type="entry name" value="Tetrahydromethanopterin_reductase"/>
    <property type="match status" value="1"/>
</dbReference>
<dbReference type="InterPro" id="IPR011251">
    <property type="entry name" value="Luciferase-like_dom"/>
</dbReference>
<dbReference type="Pfam" id="PF00296">
    <property type="entry name" value="Bac_luciferase"/>
    <property type="match status" value="1"/>
</dbReference>
<dbReference type="EMBL" id="RRCH01000025">
    <property type="protein sequence ID" value="RRJ29861.1"/>
    <property type="molecule type" value="Genomic_DNA"/>
</dbReference>
<dbReference type="SUPFAM" id="SSF51679">
    <property type="entry name" value="Bacterial luciferase-like"/>
    <property type="match status" value="1"/>
</dbReference>
<evidence type="ECO:0000259" key="2">
    <source>
        <dbReference type="Pfam" id="PF00296"/>
    </source>
</evidence>
<dbReference type="PANTHER" id="PTHR43244:SF1">
    <property type="entry name" value="5,10-METHYLENETETRAHYDROMETHANOPTERIN REDUCTASE"/>
    <property type="match status" value="1"/>
</dbReference>
<evidence type="ECO:0000313" key="4">
    <source>
        <dbReference type="Proteomes" id="UP000282322"/>
    </source>
</evidence>
<dbReference type="EC" id="1.-.-.-" evidence="3"/>
<dbReference type="InterPro" id="IPR036661">
    <property type="entry name" value="Luciferase-like_sf"/>
</dbReference>
<reference evidence="3 4" key="1">
    <citation type="submission" date="2018-11" db="EMBL/GenBank/DDBJ databases">
        <title>Taxonoimc description of Halomarina strain SPP-AMP-1.</title>
        <authorList>
            <person name="Pal Y."/>
            <person name="Srinivasana K."/>
            <person name="Verma A."/>
            <person name="Kumar P."/>
        </authorList>
    </citation>
    <scope>NUCLEOTIDE SEQUENCE [LARGE SCALE GENOMIC DNA]</scope>
    <source>
        <strain evidence="3 4">SPP-AMP-1</strain>
    </source>
</reference>
<dbReference type="AlphaFoldDB" id="A0A3P3R8R7"/>
<gene>
    <name evidence="3" type="ORF">EIK79_11720</name>
</gene>
<evidence type="ECO:0000256" key="1">
    <source>
        <dbReference type="ARBA" id="ARBA00023002"/>
    </source>
</evidence>
<dbReference type="NCBIfam" id="TIGR03557">
    <property type="entry name" value="F420_G6P_family"/>
    <property type="match status" value="1"/>
</dbReference>
<comment type="caution">
    <text evidence="3">The sequence shown here is derived from an EMBL/GenBank/DDBJ whole genome shotgun (WGS) entry which is preliminary data.</text>
</comment>
<sequence length="347" mass="38635">MFFFMPNETERTMTRFGYFASLEEFSPTECLEQAVLAEQTGFDSVWVNDHFHPWFDHHSDGTPANGGNCWSWLPAALERTEEIEIGTGVTAILNRYHPANVAHRLATLLELAPDRVFLGIGTGEALNERPLGNPWPDYSERARRTAEAIRIIRALFEAEFVDYDGQFWSLDGANLYTGPDDAPPIHVAGGGSTTARMAGDLGDGFVTVYEDTETVTEELFPAVERGVEKSDRNESPADVEKTVHIHCSYAQTKQQATEPCLPWRLTLLPMVFEQDIADPRYLQAHGDLLGTEALEEAFVITTDPEDLIAVTEEYVDCGFDHIVFQSSSPDQAAFCDVVAEEVMPSFS</sequence>
<proteinExistence type="predicted"/>
<protein>
    <submittedName>
        <fullName evidence="3">TIGR03557 family F420-dependent LLM class oxidoreductase</fullName>
        <ecNumber evidence="3">1.-.-.-</ecNumber>
    </submittedName>
</protein>